<gene>
    <name evidence="1" type="ORF">DNJ96_15485</name>
</gene>
<dbReference type="Gene3D" id="3.30.450.20">
    <property type="entry name" value="PAS domain"/>
    <property type="match status" value="1"/>
</dbReference>
<reference evidence="1 2" key="1">
    <citation type="submission" date="2018-06" db="EMBL/GenBank/DDBJ databases">
        <title>Three novel Pseudomonas species isolated from symptomatic oak.</title>
        <authorList>
            <person name="Bueno-Gonzalez V."/>
            <person name="Brady C."/>
        </authorList>
    </citation>
    <scope>NUCLEOTIDE SEQUENCE [LARGE SCALE GENOMIC DNA]</scope>
    <source>
        <strain evidence="1 2">P17C</strain>
    </source>
</reference>
<proteinExistence type="predicted"/>
<dbReference type="Pfam" id="PF22673">
    <property type="entry name" value="MCP-like_PDC_1"/>
    <property type="match status" value="1"/>
</dbReference>
<evidence type="ECO:0000313" key="2">
    <source>
        <dbReference type="Proteomes" id="UP000292639"/>
    </source>
</evidence>
<dbReference type="CDD" id="cd12913">
    <property type="entry name" value="PDC1_MCP_like"/>
    <property type="match status" value="1"/>
</dbReference>
<accession>A0A4Q9R2K6</accession>
<sequence length="249" mass="27399">MVTAVPIDSDSPHHCAQRINATIAEVFSSLQSLAGEVGQVWKAREADGRQPSSQDMKQLQPAIDRLALRTESCVGAGFILQPGLLADSQLYMEWRRRIGERKLQSLSPNVNPRSANCFHYEDKPWFSVPRESGQPAAIGPYVDVYCTGMYILTFSQPILLDGRFIGIAGADLPMHHIERLFTRSLMHLPQEALLLSPEGRVVASNTADWAVGDLAYSLLKDSACKVVPLDDSANAWSLLCLPVSRRLAA</sequence>
<dbReference type="AlphaFoldDB" id="A0A4Q9R2K6"/>
<dbReference type="OrthoDB" id="8687362at2"/>
<comment type="caution">
    <text evidence="1">The sequence shown here is derived from an EMBL/GenBank/DDBJ whole genome shotgun (WGS) entry which is preliminary data.</text>
</comment>
<dbReference type="EMBL" id="QJUP01000025">
    <property type="protein sequence ID" value="TBU91988.1"/>
    <property type="molecule type" value="Genomic_DNA"/>
</dbReference>
<name>A0A4Q9R2K6_9GAMM</name>
<dbReference type="Proteomes" id="UP000292639">
    <property type="component" value="Unassembled WGS sequence"/>
</dbReference>
<keyword evidence="1" id="KW-0808">Transferase</keyword>
<keyword evidence="2" id="KW-1185">Reference proteome</keyword>
<keyword evidence="1" id="KW-0418">Kinase</keyword>
<dbReference type="GO" id="GO:0016301">
    <property type="term" value="F:kinase activity"/>
    <property type="evidence" value="ECO:0007669"/>
    <property type="project" value="UniProtKB-KW"/>
</dbReference>
<protein>
    <submittedName>
        <fullName evidence="1">Histidine kinase</fullName>
    </submittedName>
</protein>
<evidence type="ECO:0000313" key="1">
    <source>
        <dbReference type="EMBL" id="TBU91988.1"/>
    </source>
</evidence>
<organism evidence="1 2">
    <name type="scientific">Stutzerimonas kirkiae</name>
    <dbReference type="NCBI Taxonomy" id="2211392"/>
    <lineage>
        <taxon>Bacteria</taxon>
        <taxon>Pseudomonadati</taxon>
        <taxon>Pseudomonadota</taxon>
        <taxon>Gammaproteobacteria</taxon>
        <taxon>Pseudomonadales</taxon>
        <taxon>Pseudomonadaceae</taxon>
        <taxon>Stutzerimonas</taxon>
    </lineage>
</organism>